<dbReference type="Pfam" id="PF07690">
    <property type="entry name" value="MFS_1"/>
    <property type="match status" value="1"/>
</dbReference>
<evidence type="ECO:0000256" key="4">
    <source>
        <dbReference type="ARBA" id="ARBA00022989"/>
    </source>
</evidence>
<comment type="caution">
    <text evidence="10">The sequence shown here is derived from an EMBL/GenBank/DDBJ whole genome shotgun (WGS) entry which is preliminary data.</text>
</comment>
<accession>A0A9N9YBJ8</accession>
<dbReference type="GO" id="GO:0022857">
    <property type="term" value="F:transmembrane transporter activity"/>
    <property type="evidence" value="ECO:0007669"/>
    <property type="project" value="InterPro"/>
</dbReference>
<keyword evidence="3 8" id="KW-0812">Transmembrane</keyword>
<dbReference type="SUPFAM" id="SSF103473">
    <property type="entry name" value="MFS general substrate transporter"/>
    <property type="match status" value="1"/>
</dbReference>
<keyword evidence="5 8" id="KW-0472">Membrane</keyword>
<feature type="transmembrane region" description="Helical" evidence="8">
    <location>
        <begin position="391"/>
        <end position="410"/>
    </location>
</feature>
<dbReference type="EMBL" id="CABFNO020001564">
    <property type="protein sequence ID" value="CAH0003357.1"/>
    <property type="molecule type" value="Genomic_DNA"/>
</dbReference>
<protein>
    <recommendedName>
        <fullName evidence="9">Major facilitator superfamily (MFS) profile domain-containing protein</fullName>
    </recommendedName>
</protein>
<dbReference type="AlphaFoldDB" id="A0A9N9YBJ8"/>
<feature type="transmembrane region" description="Helical" evidence="8">
    <location>
        <begin position="255"/>
        <end position="280"/>
    </location>
</feature>
<evidence type="ECO:0000256" key="3">
    <source>
        <dbReference type="ARBA" id="ARBA00022692"/>
    </source>
</evidence>
<feature type="transmembrane region" description="Helical" evidence="8">
    <location>
        <begin position="128"/>
        <end position="150"/>
    </location>
</feature>
<dbReference type="PANTHER" id="PTHR23501:SF187">
    <property type="entry name" value="MAJOR FACILITATOR SUPERFAMILY (MFS) PROFILE DOMAIN-CONTAINING PROTEIN"/>
    <property type="match status" value="1"/>
</dbReference>
<dbReference type="Gene3D" id="1.20.1250.20">
    <property type="entry name" value="MFS general substrate transporter like domains"/>
    <property type="match status" value="1"/>
</dbReference>
<dbReference type="OrthoDB" id="10021397at2759"/>
<evidence type="ECO:0000259" key="9">
    <source>
        <dbReference type="PROSITE" id="PS50850"/>
    </source>
</evidence>
<evidence type="ECO:0000256" key="1">
    <source>
        <dbReference type="ARBA" id="ARBA00004141"/>
    </source>
</evidence>
<feature type="transmembrane region" description="Helical" evidence="8">
    <location>
        <begin position="184"/>
        <end position="203"/>
    </location>
</feature>
<organism evidence="10 11">
    <name type="scientific">Clonostachys byssicola</name>
    <dbReference type="NCBI Taxonomy" id="160290"/>
    <lineage>
        <taxon>Eukaryota</taxon>
        <taxon>Fungi</taxon>
        <taxon>Dikarya</taxon>
        <taxon>Ascomycota</taxon>
        <taxon>Pezizomycotina</taxon>
        <taxon>Sordariomycetes</taxon>
        <taxon>Hypocreomycetidae</taxon>
        <taxon>Hypocreales</taxon>
        <taxon>Bionectriaceae</taxon>
        <taxon>Clonostachys</taxon>
    </lineage>
</organism>
<feature type="compositionally biased region" description="Polar residues" evidence="7">
    <location>
        <begin position="35"/>
        <end position="49"/>
    </location>
</feature>
<feature type="transmembrane region" description="Helical" evidence="8">
    <location>
        <begin position="215"/>
        <end position="235"/>
    </location>
</feature>
<evidence type="ECO:0000313" key="11">
    <source>
        <dbReference type="Proteomes" id="UP000754883"/>
    </source>
</evidence>
<evidence type="ECO:0000256" key="6">
    <source>
        <dbReference type="ARBA" id="ARBA00023180"/>
    </source>
</evidence>
<feature type="domain" description="Major facilitator superfamily (MFS) profile" evidence="9">
    <location>
        <begin position="62"/>
        <end position="553"/>
    </location>
</feature>
<dbReference type="Gene3D" id="1.20.1720.10">
    <property type="entry name" value="Multidrug resistance protein D"/>
    <property type="match status" value="1"/>
</dbReference>
<dbReference type="GO" id="GO:0005886">
    <property type="term" value="C:plasma membrane"/>
    <property type="evidence" value="ECO:0007669"/>
    <property type="project" value="TreeGrafter"/>
</dbReference>
<feature type="transmembrane region" description="Helical" evidence="8">
    <location>
        <begin position="57"/>
        <end position="76"/>
    </location>
</feature>
<evidence type="ECO:0000256" key="2">
    <source>
        <dbReference type="ARBA" id="ARBA00022448"/>
    </source>
</evidence>
<dbReference type="InterPro" id="IPR036259">
    <property type="entry name" value="MFS_trans_sf"/>
</dbReference>
<feature type="region of interest" description="Disordered" evidence="7">
    <location>
        <begin position="1"/>
        <end position="49"/>
    </location>
</feature>
<gene>
    <name evidence="10" type="ORF">CBYS24578_00014537</name>
</gene>
<feature type="transmembrane region" description="Helical" evidence="8">
    <location>
        <begin position="96"/>
        <end position="116"/>
    </location>
</feature>
<reference evidence="11" key="1">
    <citation type="submission" date="2019-06" db="EMBL/GenBank/DDBJ databases">
        <authorList>
            <person name="Broberg M."/>
        </authorList>
    </citation>
    <scope>NUCLEOTIDE SEQUENCE [LARGE SCALE GENOMIC DNA]</scope>
</reference>
<dbReference type="Proteomes" id="UP000754883">
    <property type="component" value="Unassembled WGS sequence"/>
</dbReference>
<dbReference type="PANTHER" id="PTHR23501">
    <property type="entry name" value="MAJOR FACILITATOR SUPERFAMILY"/>
    <property type="match status" value="1"/>
</dbReference>
<dbReference type="InterPro" id="IPR020846">
    <property type="entry name" value="MFS_dom"/>
</dbReference>
<dbReference type="PROSITE" id="PS50850">
    <property type="entry name" value="MFS"/>
    <property type="match status" value="1"/>
</dbReference>
<reference evidence="10 11" key="2">
    <citation type="submission" date="2021-10" db="EMBL/GenBank/DDBJ databases">
        <authorList>
            <person name="Piombo E."/>
        </authorList>
    </citation>
    <scope>NUCLEOTIDE SEQUENCE [LARGE SCALE GENOMIC DNA]</scope>
</reference>
<proteinExistence type="predicted"/>
<feature type="transmembrane region" description="Helical" evidence="8">
    <location>
        <begin position="326"/>
        <end position="346"/>
    </location>
</feature>
<keyword evidence="6" id="KW-0325">Glycoprotein</keyword>
<keyword evidence="4 8" id="KW-1133">Transmembrane helix</keyword>
<name>A0A9N9YBJ8_9HYPO</name>
<dbReference type="InterPro" id="IPR011701">
    <property type="entry name" value="MFS"/>
</dbReference>
<evidence type="ECO:0000256" key="8">
    <source>
        <dbReference type="SAM" id="Phobius"/>
    </source>
</evidence>
<feature type="transmembrane region" description="Helical" evidence="8">
    <location>
        <begin position="286"/>
        <end position="305"/>
    </location>
</feature>
<feature type="transmembrane region" description="Helical" evidence="8">
    <location>
        <begin position="156"/>
        <end position="177"/>
    </location>
</feature>
<comment type="subcellular location">
    <subcellularLocation>
        <location evidence="1">Membrane</location>
        <topology evidence="1">Multi-pass membrane protein</topology>
    </subcellularLocation>
</comment>
<feature type="transmembrane region" description="Helical" evidence="8">
    <location>
        <begin position="528"/>
        <end position="549"/>
    </location>
</feature>
<dbReference type="CDD" id="cd17502">
    <property type="entry name" value="MFS_Azr1_MDR_like"/>
    <property type="match status" value="1"/>
</dbReference>
<sequence>MSTTEISAEGRSTDGQPDPPTSHALTKDAPAGDSTILTNGESQQDPKQESPAFQRNFSFWVVIVALCGVMVMASLENTVVVTSGPVIVADLMMVDTYIWISNAFFVTSAAVQPLFGQICDVFGRRWPMLFATSLFILGSGICGGATNGSMMIAGRAIQGSGSGGAVMLAHIILADIVPLRQRGYYLAILLSIFGIGLAVGPIVGGAFVDHATWRWAFYVNLPFGGLTLVLLYLFLHVNYDRGTTVLQKLRRIDWLGNALIMAGTVSMLYALAGAGVLHPWSSWETLVPLLLGLLGLLLFAAWETYGQRLAADLVMPPHLFHHRTSWTVAVGTFFHWMLVYWSLYFVPVYFQAVLLYSAQYTGVAILPLTLVSIVGSILAAMAVSRWGRFKLIHIVGETVFAVGMGLFGLMGRTTTVAEWVLLQCLSALGGGMILDTLLPAFQAPVSESDQAAATSTWTFIRTIGGVWGVAVPATIFNNRIDQLARRISDPAVAQLLMGGGGYEHATAAFVNSFDEPVRGQVLDVYRDAMRLVFLSSVAFGGAAALLFSLEKDVKLREELETDYGLRDKEKN</sequence>
<evidence type="ECO:0000313" key="10">
    <source>
        <dbReference type="EMBL" id="CAH0003357.1"/>
    </source>
</evidence>
<keyword evidence="11" id="KW-1185">Reference proteome</keyword>
<evidence type="ECO:0000256" key="5">
    <source>
        <dbReference type="ARBA" id="ARBA00023136"/>
    </source>
</evidence>
<keyword evidence="2" id="KW-0813">Transport</keyword>
<evidence type="ECO:0000256" key="7">
    <source>
        <dbReference type="SAM" id="MobiDB-lite"/>
    </source>
</evidence>
<feature type="transmembrane region" description="Helical" evidence="8">
    <location>
        <begin position="358"/>
        <end position="379"/>
    </location>
</feature>